<proteinExistence type="predicted"/>
<reference evidence="3" key="1">
    <citation type="journal article" date="2019" name="Int. J. Syst. Evol. Microbiol.">
        <title>The Global Catalogue of Microorganisms (GCM) 10K type strain sequencing project: providing services to taxonomists for standard genome sequencing and annotation.</title>
        <authorList>
            <consortium name="The Broad Institute Genomics Platform"/>
            <consortium name="The Broad Institute Genome Sequencing Center for Infectious Disease"/>
            <person name="Wu L."/>
            <person name="Ma J."/>
        </authorList>
    </citation>
    <scope>NUCLEOTIDE SEQUENCE [LARGE SCALE GENOMIC DNA]</scope>
    <source>
        <strain evidence="3">JCM 15592</strain>
    </source>
</reference>
<accession>A0ABP4XRC1</accession>
<organism evidence="2 3">
    <name type="scientific">Nostocoides veronense</name>
    <dbReference type="NCBI Taxonomy" id="330836"/>
    <lineage>
        <taxon>Bacteria</taxon>
        <taxon>Bacillati</taxon>
        <taxon>Actinomycetota</taxon>
        <taxon>Actinomycetes</taxon>
        <taxon>Micrococcales</taxon>
        <taxon>Intrasporangiaceae</taxon>
        <taxon>Nostocoides</taxon>
    </lineage>
</organism>
<protein>
    <recommendedName>
        <fullName evidence="4">Dextranase</fullName>
    </recommendedName>
</protein>
<sequence length="541" mass="57813">MVTLLPCRAWYAAHSPVEIEVRGLEETRPAGLVLRSHRLGRLSGSVGVEGEGVVTLSPAGADGLGLGGHAVELCAADGQVLARTAVEVRDAGPSATRYGFVAAYERGRDLSGVLDWARAQHLTAIQFYDWAFRHADLMGGGESYADPLGNPVDLATVRALIEALHEIQVDAIGYAAVYGIGVEDWPAWEHRALLDAQGTAYGLGDFLQVIDPAAPDWLVHLGSMLRAARESVGFDGFHLDQYGWPKLAATPDGRRIDVAESFVTMLNGVRDAVPDATLIFNNVNDFPTRATATQAPVDTTYIEVWSPHDRLGDLARLATSARDLAPDRPVVLAAYPSAVAGADEAEAAEGVRLELAAAYSHGATVLLAGEDGRVLVDPYYPRNQPAGPALREVLTRYADFQLAHADLLTGADVADVTGAYAGAYNDDVEVRGSQTPIGGQADEGTIWRRVVETPAGLVVHLINLLAVTDPLWDSAHPAPVNPGPLTLRLRRVGPEPVRVWSADPDAAGRLERLEGVVSVGSHAEIALPPLRTWQLVWIESR</sequence>
<name>A0ABP4XRC1_9MICO</name>
<dbReference type="Gene3D" id="3.20.20.80">
    <property type="entry name" value="Glycosidases"/>
    <property type="match status" value="1"/>
</dbReference>
<evidence type="ECO:0000313" key="3">
    <source>
        <dbReference type="Proteomes" id="UP001499938"/>
    </source>
</evidence>
<evidence type="ECO:0008006" key="4">
    <source>
        <dbReference type="Google" id="ProtNLM"/>
    </source>
</evidence>
<dbReference type="Pfam" id="PF13199">
    <property type="entry name" value="Glyco_hydro_66"/>
    <property type="match status" value="1"/>
</dbReference>
<dbReference type="RefSeq" id="WP_344082633.1">
    <property type="nucleotide sequence ID" value="NZ_BAAAPO010000021.1"/>
</dbReference>
<dbReference type="InterPro" id="IPR017853">
    <property type="entry name" value="GH"/>
</dbReference>
<keyword evidence="1" id="KW-0732">Signal</keyword>
<dbReference type="InterPro" id="IPR025092">
    <property type="entry name" value="Glyco_hydro_66"/>
</dbReference>
<gene>
    <name evidence="2" type="ORF">GCM10009811_12620</name>
</gene>
<dbReference type="SUPFAM" id="SSF51445">
    <property type="entry name" value="(Trans)glycosidases"/>
    <property type="match status" value="1"/>
</dbReference>
<evidence type="ECO:0000313" key="2">
    <source>
        <dbReference type="EMBL" id="GAA1789171.1"/>
    </source>
</evidence>
<dbReference type="EMBL" id="BAAAPO010000021">
    <property type="protein sequence ID" value="GAA1789171.1"/>
    <property type="molecule type" value="Genomic_DNA"/>
</dbReference>
<keyword evidence="3" id="KW-1185">Reference proteome</keyword>
<comment type="caution">
    <text evidence="2">The sequence shown here is derived from an EMBL/GenBank/DDBJ whole genome shotgun (WGS) entry which is preliminary data.</text>
</comment>
<evidence type="ECO:0000256" key="1">
    <source>
        <dbReference type="ARBA" id="ARBA00022729"/>
    </source>
</evidence>
<dbReference type="Gene3D" id="2.60.40.1180">
    <property type="entry name" value="Golgi alpha-mannosidase II"/>
    <property type="match status" value="1"/>
</dbReference>
<dbReference type="InterPro" id="IPR013780">
    <property type="entry name" value="Glyco_hydro_b"/>
</dbReference>
<dbReference type="Proteomes" id="UP001499938">
    <property type="component" value="Unassembled WGS sequence"/>
</dbReference>